<sequence>SSNLQTFTGNLNGITAPAVTETAGAARPFTVEGSDTFVGLNAALGRSCDIQHNQCANAANSGSGTASVGNCDNQNNQCHAAISV</sequence>
<evidence type="ECO:0000313" key="2">
    <source>
        <dbReference type="Proteomes" id="UP000814128"/>
    </source>
</evidence>
<proteinExistence type="predicted"/>
<comment type="caution">
    <text evidence="1">The sequence shown here is derived from an EMBL/GenBank/DDBJ whole genome shotgun (WGS) entry which is preliminary data.</text>
</comment>
<name>A0ACB8QFI2_9AGAM</name>
<keyword evidence="2" id="KW-1185">Reference proteome</keyword>
<dbReference type="Proteomes" id="UP000814128">
    <property type="component" value="Unassembled WGS sequence"/>
</dbReference>
<dbReference type="EMBL" id="MU273622">
    <property type="protein sequence ID" value="KAI0030432.1"/>
    <property type="molecule type" value="Genomic_DNA"/>
</dbReference>
<gene>
    <name evidence="1" type="ORF">K488DRAFT_54284</name>
</gene>
<evidence type="ECO:0000313" key="1">
    <source>
        <dbReference type="EMBL" id="KAI0030432.1"/>
    </source>
</evidence>
<organism evidence="1 2">
    <name type="scientific">Vararia minispora EC-137</name>
    <dbReference type="NCBI Taxonomy" id="1314806"/>
    <lineage>
        <taxon>Eukaryota</taxon>
        <taxon>Fungi</taxon>
        <taxon>Dikarya</taxon>
        <taxon>Basidiomycota</taxon>
        <taxon>Agaricomycotina</taxon>
        <taxon>Agaricomycetes</taxon>
        <taxon>Russulales</taxon>
        <taxon>Lachnocladiaceae</taxon>
        <taxon>Vararia</taxon>
    </lineage>
</organism>
<reference evidence="1" key="1">
    <citation type="submission" date="2021-02" db="EMBL/GenBank/DDBJ databases">
        <authorList>
            <consortium name="DOE Joint Genome Institute"/>
            <person name="Ahrendt S."/>
            <person name="Looney B.P."/>
            <person name="Miyauchi S."/>
            <person name="Morin E."/>
            <person name="Drula E."/>
            <person name="Courty P.E."/>
            <person name="Chicoki N."/>
            <person name="Fauchery L."/>
            <person name="Kohler A."/>
            <person name="Kuo A."/>
            <person name="Labutti K."/>
            <person name="Pangilinan J."/>
            <person name="Lipzen A."/>
            <person name="Riley R."/>
            <person name="Andreopoulos W."/>
            <person name="He G."/>
            <person name="Johnson J."/>
            <person name="Barry K.W."/>
            <person name="Grigoriev I.V."/>
            <person name="Nagy L."/>
            <person name="Hibbett D."/>
            <person name="Henrissat B."/>
            <person name="Matheny P.B."/>
            <person name="Labbe J."/>
            <person name="Martin F."/>
        </authorList>
    </citation>
    <scope>NUCLEOTIDE SEQUENCE</scope>
    <source>
        <strain evidence="1">EC-137</strain>
    </source>
</reference>
<accession>A0ACB8QFI2</accession>
<reference evidence="1" key="2">
    <citation type="journal article" date="2022" name="New Phytol.">
        <title>Evolutionary transition to the ectomycorrhizal habit in the genomes of a hyperdiverse lineage of mushroom-forming fungi.</title>
        <authorList>
            <person name="Looney B."/>
            <person name="Miyauchi S."/>
            <person name="Morin E."/>
            <person name="Drula E."/>
            <person name="Courty P.E."/>
            <person name="Kohler A."/>
            <person name="Kuo A."/>
            <person name="LaButti K."/>
            <person name="Pangilinan J."/>
            <person name="Lipzen A."/>
            <person name="Riley R."/>
            <person name="Andreopoulos W."/>
            <person name="He G."/>
            <person name="Johnson J."/>
            <person name="Nolan M."/>
            <person name="Tritt A."/>
            <person name="Barry K.W."/>
            <person name="Grigoriev I.V."/>
            <person name="Nagy L.G."/>
            <person name="Hibbett D."/>
            <person name="Henrissat B."/>
            <person name="Matheny P.B."/>
            <person name="Labbe J."/>
            <person name="Martin F.M."/>
        </authorList>
    </citation>
    <scope>NUCLEOTIDE SEQUENCE</scope>
    <source>
        <strain evidence="1">EC-137</strain>
    </source>
</reference>
<protein>
    <submittedName>
        <fullName evidence="1">Uncharacterized protein</fullName>
    </submittedName>
</protein>
<feature type="non-terminal residue" evidence="1">
    <location>
        <position position="1"/>
    </location>
</feature>